<evidence type="ECO:0000313" key="3">
    <source>
        <dbReference type="EMBL" id="GAA4286535.1"/>
    </source>
</evidence>
<feature type="region of interest" description="Disordered" evidence="1">
    <location>
        <begin position="170"/>
        <end position="216"/>
    </location>
</feature>
<protein>
    <recommendedName>
        <fullName evidence="5">DUF3093 family protein</fullName>
    </recommendedName>
</protein>
<proteinExistence type="predicted"/>
<evidence type="ECO:0000256" key="1">
    <source>
        <dbReference type="SAM" id="MobiDB-lite"/>
    </source>
</evidence>
<dbReference type="RefSeq" id="WP_345038127.1">
    <property type="nucleotide sequence ID" value="NZ_BAABBA010000003.1"/>
</dbReference>
<accession>A0ABP8ERA5</accession>
<name>A0ABP8ERA5_9MICO</name>
<organism evidence="3 4">
    <name type="scientific">Georgenia daeguensis</name>
    <dbReference type="NCBI Taxonomy" id="908355"/>
    <lineage>
        <taxon>Bacteria</taxon>
        <taxon>Bacillati</taxon>
        <taxon>Actinomycetota</taxon>
        <taxon>Actinomycetes</taxon>
        <taxon>Micrococcales</taxon>
        <taxon>Bogoriellaceae</taxon>
        <taxon>Georgenia</taxon>
    </lineage>
</organism>
<keyword evidence="2" id="KW-0812">Transmembrane</keyword>
<sequence length="216" mass="23265">MPDLERWDRELLASGQVRLRTKQSKNLWALLGCLGFTAVGVWAAADGAWLVAVLAVGFFGGLGIPAIGYQIVRPRDVHVTPADVRVDRVVLPWRQVIAVQVVTIMNQQTVVLRLTGEGARTVDGGLLSWVRRFQGANAKLLGGPVLALPTQLAGDKQQMGIWLALVHGRSSAPQDPGDQWAGDTVEPRGSEHGVGPEPAPEDHSRFMPPGTRPPRG</sequence>
<dbReference type="Proteomes" id="UP001499841">
    <property type="component" value="Unassembled WGS sequence"/>
</dbReference>
<keyword evidence="4" id="KW-1185">Reference proteome</keyword>
<feature type="transmembrane region" description="Helical" evidence="2">
    <location>
        <begin position="27"/>
        <end position="45"/>
    </location>
</feature>
<gene>
    <name evidence="3" type="ORF">GCM10022262_08940</name>
</gene>
<keyword evidence="2" id="KW-0472">Membrane</keyword>
<keyword evidence="2" id="KW-1133">Transmembrane helix</keyword>
<evidence type="ECO:0008006" key="5">
    <source>
        <dbReference type="Google" id="ProtNLM"/>
    </source>
</evidence>
<comment type="caution">
    <text evidence="3">The sequence shown here is derived from an EMBL/GenBank/DDBJ whole genome shotgun (WGS) entry which is preliminary data.</text>
</comment>
<feature type="transmembrane region" description="Helical" evidence="2">
    <location>
        <begin position="51"/>
        <end position="72"/>
    </location>
</feature>
<evidence type="ECO:0000313" key="4">
    <source>
        <dbReference type="Proteomes" id="UP001499841"/>
    </source>
</evidence>
<reference evidence="4" key="1">
    <citation type="journal article" date="2019" name="Int. J. Syst. Evol. Microbiol.">
        <title>The Global Catalogue of Microorganisms (GCM) 10K type strain sequencing project: providing services to taxonomists for standard genome sequencing and annotation.</title>
        <authorList>
            <consortium name="The Broad Institute Genomics Platform"/>
            <consortium name="The Broad Institute Genome Sequencing Center for Infectious Disease"/>
            <person name="Wu L."/>
            <person name="Ma J."/>
        </authorList>
    </citation>
    <scope>NUCLEOTIDE SEQUENCE [LARGE SCALE GENOMIC DNA]</scope>
    <source>
        <strain evidence="4">JCM 17459</strain>
    </source>
</reference>
<evidence type="ECO:0000256" key="2">
    <source>
        <dbReference type="SAM" id="Phobius"/>
    </source>
</evidence>
<dbReference type="EMBL" id="BAABBA010000003">
    <property type="protein sequence ID" value="GAA4286535.1"/>
    <property type="molecule type" value="Genomic_DNA"/>
</dbReference>